<evidence type="ECO:0000313" key="2">
    <source>
        <dbReference type="Proteomes" id="UP000623967"/>
    </source>
</evidence>
<comment type="caution">
    <text evidence="1">The sequence shown here is derived from an EMBL/GenBank/DDBJ whole genome shotgun (WGS) entry which is preliminary data.</text>
</comment>
<name>A0ABS1TLG9_9BACI</name>
<accession>A0ABS1TLG9</accession>
<sequence length="106" mass="12115">MKNKDPLTFQKGEILVPNILVRSSTDLAAIPILRVERVKARTYELVSARKENFELKKACAHRMYMPIDFLVGQLLVELLKAKESGDSTNEILFETALKKIEVEKQL</sequence>
<proteinExistence type="predicted"/>
<gene>
    <name evidence="1" type="ORF">JK635_07420</name>
</gene>
<dbReference type="RefSeq" id="WP_202653318.1">
    <property type="nucleotide sequence ID" value="NZ_JAESWB010000134.1"/>
</dbReference>
<keyword evidence="2" id="KW-1185">Reference proteome</keyword>
<reference evidence="1 2" key="1">
    <citation type="submission" date="2021-01" db="EMBL/GenBank/DDBJ databases">
        <title>Genome public.</title>
        <authorList>
            <person name="Liu C."/>
            <person name="Sun Q."/>
        </authorList>
    </citation>
    <scope>NUCLEOTIDE SEQUENCE [LARGE SCALE GENOMIC DNA]</scope>
    <source>
        <strain evidence="1 2">YIM B02564</strain>
    </source>
</reference>
<evidence type="ECO:0000313" key="1">
    <source>
        <dbReference type="EMBL" id="MBL4952038.1"/>
    </source>
</evidence>
<dbReference type="EMBL" id="JAESWB010000134">
    <property type="protein sequence ID" value="MBL4952038.1"/>
    <property type="molecule type" value="Genomic_DNA"/>
</dbReference>
<organism evidence="1 2">
    <name type="scientific">Neobacillus paridis</name>
    <dbReference type="NCBI Taxonomy" id="2803862"/>
    <lineage>
        <taxon>Bacteria</taxon>
        <taxon>Bacillati</taxon>
        <taxon>Bacillota</taxon>
        <taxon>Bacilli</taxon>
        <taxon>Bacillales</taxon>
        <taxon>Bacillaceae</taxon>
        <taxon>Neobacillus</taxon>
    </lineage>
</organism>
<dbReference type="Proteomes" id="UP000623967">
    <property type="component" value="Unassembled WGS sequence"/>
</dbReference>
<protein>
    <submittedName>
        <fullName evidence="1">Uncharacterized protein</fullName>
    </submittedName>
</protein>